<feature type="domain" description="Guanylate cyclase" evidence="3">
    <location>
        <begin position="7"/>
        <end position="122"/>
    </location>
</feature>
<feature type="transmembrane region" description="Helical" evidence="2">
    <location>
        <begin position="194"/>
        <end position="216"/>
    </location>
</feature>
<dbReference type="GO" id="GO:0006171">
    <property type="term" value="P:cAMP biosynthetic process"/>
    <property type="evidence" value="ECO:0007669"/>
    <property type="project" value="TreeGrafter"/>
</dbReference>
<evidence type="ECO:0000259" key="3">
    <source>
        <dbReference type="PROSITE" id="PS50125"/>
    </source>
</evidence>
<dbReference type="Gene3D" id="1.25.40.10">
    <property type="entry name" value="Tetratricopeptide repeat domain"/>
    <property type="match status" value="1"/>
</dbReference>
<reference evidence="4" key="1">
    <citation type="submission" date="2020-02" db="EMBL/GenBank/DDBJ databases">
        <title>Delineation of the pyrene-degrading pathway in Roseobacter clade bacteria by genomic analysis.</title>
        <authorList>
            <person name="Zhou H."/>
            <person name="Wang H."/>
        </authorList>
    </citation>
    <scope>NUCLEOTIDE SEQUENCE</scope>
    <source>
        <strain evidence="4">PrR005</strain>
    </source>
</reference>
<sequence length="627" mass="69456">MGRRLTTILSIDVVGYSRLMERHEAETLSALKAIRSHVVDPAAAAYGGKTIKLMGDGALMEFGSAVEAVRFAVTVQQAMPVQMAGVPEEDRIAFRIGINIGDVIAEEDDIHGDGVNIAARLEGLAEPGGICIHRSVRDQVRDKLDLRFKDLGEIQVKNIVRPVPVFQVVLDERAQRLAADRPARPARRPKPWRWPVLIVGGCAILAVIAVLSWHLWAPEADIAGSDNMAQPVVSGPSIVVLPFATTSDDPEIGYLAEGFGTAITTQLSKFPQLFVIAGSTAITFADTTTRPRDIARALGVRYVLSGNILKRGDMLSVTAALVEAETEHTAWSDQYRFSIADVFDAQADFVREIAATLEIEIEKEEIAALGTRPTRDSEAYALFLRAVAKSKLLNTASRQEAIDFLKQAVALDPGYLAAHVELSGRYLSLWRFGGAEDPDAALAKARDHLSRALELDQTDYRVQHRLGQVQLFADHDHELAYIAYRRAIEGNPNDPEVLYDMGFLRFLMGEPAEALEWNNKAKRVNPRYPGWYNFNAALAHFFLRDYDQAILLAKAGISTYPKSLPPRRILVATLAEMGRLEEAREEARKLLEIRPDFRISTHRNTPFLNPADQDRYFDAMKDGGLPE</sequence>
<dbReference type="SMART" id="SM00028">
    <property type="entry name" value="TPR"/>
    <property type="match status" value="4"/>
</dbReference>
<proteinExistence type="predicted"/>
<dbReference type="InterPro" id="IPR029787">
    <property type="entry name" value="Nucleotide_cyclase"/>
</dbReference>
<dbReference type="InterPro" id="IPR019734">
    <property type="entry name" value="TPR_rpt"/>
</dbReference>
<dbReference type="GO" id="GO:0035556">
    <property type="term" value="P:intracellular signal transduction"/>
    <property type="evidence" value="ECO:0007669"/>
    <property type="project" value="InterPro"/>
</dbReference>
<dbReference type="PANTHER" id="PTHR43081">
    <property type="entry name" value="ADENYLATE CYCLASE, TERMINAL-DIFFERENTIATION SPECIFIC-RELATED"/>
    <property type="match status" value="1"/>
</dbReference>
<keyword evidence="2" id="KW-0472">Membrane</keyword>
<dbReference type="InterPro" id="IPR011990">
    <property type="entry name" value="TPR-like_helical_dom_sf"/>
</dbReference>
<dbReference type="SUPFAM" id="SSF48452">
    <property type="entry name" value="TPR-like"/>
    <property type="match status" value="1"/>
</dbReference>
<name>A0A6B2NXG8_9RHOB</name>
<dbReference type="PROSITE" id="PS50005">
    <property type="entry name" value="TPR"/>
    <property type="match status" value="1"/>
</dbReference>
<dbReference type="Pfam" id="PF13181">
    <property type="entry name" value="TPR_8"/>
    <property type="match status" value="1"/>
</dbReference>
<evidence type="ECO:0000256" key="2">
    <source>
        <dbReference type="SAM" id="Phobius"/>
    </source>
</evidence>
<keyword evidence="1" id="KW-0802">TPR repeat</keyword>
<accession>A0A6B2NXG8</accession>
<dbReference type="SUPFAM" id="SSF55073">
    <property type="entry name" value="Nucleotide cyclase"/>
    <property type="match status" value="1"/>
</dbReference>
<keyword evidence="2" id="KW-1133">Transmembrane helix</keyword>
<dbReference type="GO" id="GO:0004016">
    <property type="term" value="F:adenylate cyclase activity"/>
    <property type="evidence" value="ECO:0007669"/>
    <property type="project" value="UniProtKB-ARBA"/>
</dbReference>
<evidence type="ECO:0000256" key="1">
    <source>
        <dbReference type="PROSITE-ProRule" id="PRU00339"/>
    </source>
</evidence>
<dbReference type="RefSeq" id="WP_164132370.1">
    <property type="nucleotide sequence ID" value="NZ_JAAGOX010000054.1"/>
</dbReference>
<dbReference type="EMBL" id="JAAGOX010000054">
    <property type="protein sequence ID" value="NDW47357.1"/>
    <property type="molecule type" value="Genomic_DNA"/>
</dbReference>
<keyword evidence="2" id="KW-0812">Transmembrane</keyword>
<dbReference type="InterPro" id="IPR001054">
    <property type="entry name" value="A/G_cyclase"/>
</dbReference>
<dbReference type="Gene3D" id="3.30.70.1230">
    <property type="entry name" value="Nucleotide cyclase"/>
    <property type="match status" value="1"/>
</dbReference>
<dbReference type="CDD" id="cd07302">
    <property type="entry name" value="CHD"/>
    <property type="match status" value="1"/>
</dbReference>
<protein>
    <recommendedName>
        <fullName evidence="3">Guanylate cyclase domain-containing protein</fullName>
    </recommendedName>
</protein>
<evidence type="ECO:0000313" key="4">
    <source>
        <dbReference type="EMBL" id="NDW47357.1"/>
    </source>
</evidence>
<dbReference type="InterPro" id="IPR050697">
    <property type="entry name" value="Adenylyl/Guanylyl_Cyclase_3/4"/>
</dbReference>
<dbReference type="PANTHER" id="PTHR43081:SF19">
    <property type="entry name" value="PH-SENSITIVE ADENYLATE CYCLASE RV1264"/>
    <property type="match status" value="1"/>
</dbReference>
<dbReference type="Pfam" id="PF13431">
    <property type="entry name" value="TPR_17"/>
    <property type="match status" value="1"/>
</dbReference>
<organism evidence="4">
    <name type="scientific">Ruegeria sp. PrR005</name>
    <dbReference type="NCBI Taxonomy" id="2706882"/>
    <lineage>
        <taxon>Bacteria</taxon>
        <taxon>Pseudomonadati</taxon>
        <taxon>Pseudomonadota</taxon>
        <taxon>Alphaproteobacteria</taxon>
        <taxon>Rhodobacterales</taxon>
        <taxon>Roseobacteraceae</taxon>
        <taxon>Ruegeria</taxon>
    </lineage>
</organism>
<dbReference type="AlphaFoldDB" id="A0A6B2NXG8"/>
<feature type="repeat" description="TPR" evidence="1">
    <location>
        <begin position="495"/>
        <end position="528"/>
    </location>
</feature>
<dbReference type="Pfam" id="PF00211">
    <property type="entry name" value="Guanylate_cyc"/>
    <property type="match status" value="1"/>
</dbReference>
<gene>
    <name evidence="4" type="ORF">G0P99_20635</name>
</gene>
<dbReference type="PROSITE" id="PS50125">
    <property type="entry name" value="GUANYLATE_CYCLASE_2"/>
    <property type="match status" value="1"/>
</dbReference>
<comment type="caution">
    <text evidence="4">The sequence shown here is derived from an EMBL/GenBank/DDBJ whole genome shotgun (WGS) entry which is preliminary data.</text>
</comment>